<dbReference type="InterPro" id="IPR020058">
    <property type="entry name" value="Glu/Gln-tRNA-synth_Ib_cat-dom"/>
</dbReference>
<evidence type="ECO:0000256" key="2">
    <source>
        <dbReference type="ARBA" id="ARBA00022490"/>
    </source>
</evidence>
<keyword evidence="3 8" id="KW-0436">Ligase</keyword>
<evidence type="ECO:0000256" key="6">
    <source>
        <dbReference type="ARBA" id="ARBA00022917"/>
    </source>
</evidence>
<keyword evidence="6 8" id="KW-0648">Protein biosynthesis</keyword>
<keyword evidence="7 8" id="KW-0030">Aminoacyl-tRNA synthetase</keyword>
<evidence type="ECO:0000256" key="3">
    <source>
        <dbReference type="ARBA" id="ARBA00022598"/>
    </source>
</evidence>
<keyword evidence="5 8" id="KW-0067">ATP-binding</keyword>
<dbReference type="InterPro" id="IPR008925">
    <property type="entry name" value="aa_tRNA-synth_I_cd-bd_sf"/>
</dbReference>
<dbReference type="Pfam" id="PF19269">
    <property type="entry name" value="Anticodon_2"/>
    <property type="match status" value="1"/>
</dbReference>
<evidence type="ECO:0000313" key="11">
    <source>
        <dbReference type="EMBL" id="GLQ23415.1"/>
    </source>
</evidence>
<evidence type="ECO:0000259" key="9">
    <source>
        <dbReference type="Pfam" id="PF00749"/>
    </source>
</evidence>
<feature type="domain" description="Glutamyl/glutaminyl-tRNA synthetase class Ib catalytic" evidence="9">
    <location>
        <begin position="1"/>
        <end position="276"/>
    </location>
</feature>
<dbReference type="InterPro" id="IPR045462">
    <property type="entry name" value="aa-tRNA-synth_I_cd-bd"/>
</dbReference>
<dbReference type="PANTHER" id="PTHR43311:SF2">
    <property type="entry name" value="GLUTAMATE--TRNA LIGASE, MITOCHONDRIAL-RELATED"/>
    <property type="match status" value="1"/>
</dbReference>
<dbReference type="InterPro" id="IPR049940">
    <property type="entry name" value="GluQ/Sye"/>
</dbReference>
<comment type="similarity">
    <text evidence="1">Belongs to the class-I aminoacyl-tRNA synthetase family. Glutamate--tRNA ligase type 1 subfamily.</text>
</comment>
<dbReference type="PANTHER" id="PTHR43311">
    <property type="entry name" value="GLUTAMATE--TRNA LIGASE"/>
    <property type="match status" value="1"/>
</dbReference>
<dbReference type="SUPFAM" id="SSF48163">
    <property type="entry name" value="An anticodon-binding domain of class I aminoacyl-tRNA synthetases"/>
    <property type="match status" value="1"/>
</dbReference>
<evidence type="ECO:0000256" key="1">
    <source>
        <dbReference type="ARBA" id="ARBA00007894"/>
    </source>
</evidence>
<dbReference type="Gene3D" id="3.40.50.620">
    <property type="entry name" value="HUPs"/>
    <property type="match status" value="1"/>
</dbReference>
<comment type="caution">
    <text evidence="11">The sequence shown here is derived from an EMBL/GenBank/DDBJ whole genome shotgun (WGS) entry which is preliminary data.</text>
</comment>
<keyword evidence="2" id="KW-0963">Cytoplasm</keyword>
<protein>
    <submittedName>
        <fullName evidence="11">Glutamate--tRNA ligase</fullName>
    </submittedName>
</protein>
<name>A0ABQ5V7M9_9PROT</name>
<dbReference type="NCBIfam" id="TIGR00464">
    <property type="entry name" value="gltX_bact"/>
    <property type="match status" value="1"/>
</dbReference>
<gene>
    <name evidence="11" type="primary">gltX_2</name>
    <name evidence="11" type="ORF">GCM10007853_12890</name>
</gene>
<dbReference type="SUPFAM" id="SSF52374">
    <property type="entry name" value="Nucleotidylyl transferase"/>
    <property type="match status" value="1"/>
</dbReference>
<accession>A0ABQ5V7M9</accession>
<keyword evidence="4 8" id="KW-0547">Nucleotide-binding</keyword>
<reference evidence="11" key="2">
    <citation type="submission" date="2023-01" db="EMBL/GenBank/DDBJ databases">
        <title>Draft genome sequence of Algimonas ampicilliniresistens strain NBRC 108219.</title>
        <authorList>
            <person name="Sun Q."/>
            <person name="Mori K."/>
        </authorList>
    </citation>
    <scope>NUCLEOTIDE SEQUENCE</scope>
    <source>
        <strain evidence="11">NBRC 108219</strain>
    </source>
</reference>
<evidence type="ECO:0000256" key="7">
    <source>
        <dbReference type="ARBA" id="ARBA00023146"/>
    </source>
</evidence>
<dbReference type="PRINTS" id="PR00987">
    <property type="entry name" value="TRNASYNTHGLU"/>
</dbReference>
<proteinExistence type="inferred from homology"/>
<reference evidence="11" key="1">
    <citation type="journal article" date="2014" name="Int. J. Syst. Evol. Microbiol.">
        <title>Complete genome of a new Firmicutes species belonging to the dominant human colonic microbiota ('Ruminococcus bicirculans') reveals two chromosomes and a selective capacity to utilize plant glucans.</title>
        <authorList>
            <consortium name="NISC Comparative Sequencing Program"/>
            <person name="Wegmann U."/>
            <person name="Louis P."/>
            <person name="Goesmann A."/>
            <person name="Henrissat B."/>
            <person name="Duncan S.H."/>
            <person name="Flint H.J."/>
        </authorList>
    </citation>
    <scope>NUCLEOTIDE SEQUENCE</scope>
    <source>
        <strain evidence="11">NBRC 108219</strain>
    </source>
</reference>
<evidence type="ECO:0000256" key="4">
    <source>
        <dbReference type="ARBA" id="ARBA00022741"/>
    </source>
</evidence>
<dbReference type="Pfam" id="PF00749">
    <property type="entry name" value="tRNA-synt_1c"/>
    <property type="match status" value="1"/>
</dbReference>
<feature type="domain" description="Aminoacyl-tRNA synthetase class I anticodon-binding" evidence="10">
    <location>
        <begin position="291"/>
        <end position="438"/>
    </location>
</feature>
<evidence type="ECO:0000259" key="10">
    <source>
        <dbReference type="Pfam" id="PF19269"/>
    </source>
</evidence>
<evidence type="ECO:0000256" key="8">
    <source>
        <dbReference type="RuleBase" id="RU363037"/>
    </source>
</evidence>
<dbReference type="EMBL" id="BSNK01000001">
    <property type="protein sequence ID" value="GLQ23415.1"/>
    <property type="molecule type" value="Genomic_DNA"/>
</dbReference>
<dbReference type="InterPro" id="IPR004527">
    <property type="entry name" value="Glu-tRNA-ligase_bac/mito"/>
</dbReference>
<dbReference type="InterPro" id="IPR000924">
    <property type="entry name" value="Glu/Gln-tRNA-synth"/>
</dbReference>
<dbReference type="InterPro" id="IPR014729">
    <property type="entry name" value="Rossmann-like_a/b/a_fold"/>
</dbReference>
<evidence type="ECO:0000256" key="5">
    <source>
        <dbReference type="ARBA" id="ARBA00022840"/>
    </source>
</evidence>
<dbReference type="Gene3D" id="1.10.10.350">
    <property type="match status" value="1"/>
</dbReference>
<dbReference type="GO" id="GO:0016874">
    <property type="term" value="F:ligase activity"/>
    <property type="evidence" value="ECO:0007669"/>
    <property type="project" value="UniProtKB-KW"/>
</dbReference>
<dbReference type="Proteomes" id="UP001161391">
    <property type="component" value="Unassembled WGS sequence"/>
</dbReference>
<sequence>MFNRYFADHMGGEMLLRIEDTDKARSTDAATQAIIDGLDWLGVHHEGEIVFQSQNQAAHTDAAKRLLDNGAAFKCYLSGDELEAQRAKAREAGTAFRSPYRDGQDGAGEFVVRFRVPDGSTSIKDAVQGDIVWDNTNFDDLVLLRADGTPTYMLAVVVDDHDMGITHVIRGDDHLINAGRQQQLYDALGWDVPVWAHVPLIHGPDGKKLSKRHGSLGAEAYRDMGYLASGLRNYLVKLGWAHGDQEIFLNDEDIAQAFTLEGINAAPSRLDFDKMDHINAQHIAELSADALLTAAEPFLQAEAGNDLSDQVRERVAHALPTLRPRSKTLVELAHNAAYLFDVRPLEITGKTAKSLRRDGTAALVAALTFQLESLEDASWTADRLQTVLADFVADQEIGFGKIGAPVRAALTAGAPSPDLHEVLAFLGRTETLGRIKDATPLMG</sequence>
<organism evidence="11 12">
    <name type="scientific">Algimonas ampicilliniresistens</name>
    <dbReference type="NCBI Taxonomy" id="1298735"/>
    <lineage>
        <taxon>Bacteria</taxon>
        <taxon>Pseudomonadati</taxon>
        <taxon>Pseudomonadota</taxon>
        <taxon>Alphaproteobacteria</taxon>
        <taxon>Maricaulales</taxon>
        <taxon>Robiginitomaculaceae</taxon>
        <taxon>Algimonas</taxon>
    </lineage>
</organism>
<evidence type="ECO:0000313" key="12">
    <source>
        <dbReference type="Proteomes" id="UP001161391"/>
    </source>
</evidence>
<keyword evidence="12" id="KW-1185">Reference proteome</keyword>
<dbReference type="InterPro" id="IPR020751">
    <property type="entry name" value="aa-tRNA-synth_I_codon-bd_sub2"/>
</dbReference>